<evidence type="ECO:0008006" key="3">
    <source>
        <dbReference type="Google" id="ProtNLM"/>
    </source>
</evidence>
<sequence length="140" mass="15896">MDDRTIDLIFAGSLESLPPVSSKIVRIFTSSTFTGTFDMETCRPTPDIFYEWLLSFYRHDNGKKHINGPVLPPTEGLLQRKTWTGISVVGNENNIVKLVRKSTRVVSSTMSWFRRLSALNEYPGYQVQVSGTLPELKKKL</sequence>
<dbReference type="EMBL" id="JAWJWF010000006">
    <property type="protein sequence ID" value="KAK6631350.1"/>
    <property type="molecule type" value="Genomic_DNA"/>
</dbReference>
<evidence type="ECO:0000313" key="2">
    <source>
        <dbReference type="Proteomes" id="UP001359485"/>
    </source>
</evidence>
<accession>A0ABR1AYY0</accession>
<name>A0ABR1AYY0_POLSC</name>
<evidence type="ECO:0000313" key="1">
    <source>
        <dbReference type="EMBL" id="KAK6631350.1"/>
    </source>
</evidence>
<protein>
    <recommendedName>
        <fullName evidence="3">LAGLIDADG homing endonuclease</fullName>
    </recommendedName>
</protein>
<dbReference type="Proteomes" id="UP001359485">
    <property type="component" value="Unassembled WGS sequence"/>
</dbReference>
<proteinExistence type="predicted"/>
<reference evidence="1 2" key="1">
    <citation type="submission" date="2023-09" db="EMBL/GenBank/DDBJ databases">
        <title>Genomes of two closely related lineages of the louse Polyplax serrata with different host specificities.</title>
        <authorList>
            <person name="Martinu J."/>
            <person name="Tarabai H."/>
            <person name="Stefka J."/>
            <person name="Hypsa V."/>
        </authorList>
    </citation>
    <scope>NUCLEOTIDE SEQUENCE [LARGE SCALE GENOMIC DNA]</scope>
    <source>
        <strain evidence="1">98ZLc_SE</strain>
    </source>
</reference>
<gene>
    <name evidence="1" type="ORF">RUM44_005876</name>
</gene>
<comment type="caution">
    <text evidence="1">The sequence shown here is derived from an EMBL/GenBank/DDBJ whole genome shotgun (WGS) entry which is preliminary data.</text>
</comment>
<organism evidence="1 2">
    <name type="scientific">Polyplax serrata</name>
    <name type="common">Common mouse louse</name>
    <dbReference type="NCBI Taxonomy" id="468196"/>
    <lineage>
        <taxon>Eukaryota</taxon>
        <taxon>Metazoa</taxon>
        <taxon>Ecdysozoa</taxon>
        <taxon>Arthropoda</taxon>
        <taxon>Hexapoda</taxon>
        <taxon>Insecta</taxon>
        <taxon>Pterygota</taxon>
        <taxon>Neoptera</taxon>
        <taxon>Paraneoptera</taxon>
        <taxon>Psocodea</taxon>
        <taxon>Troctomorpha</taxon>
        <taxon>Phthiraptera</taxon>
        <taxon>Anoplura</taxon>
        <taxon>Polyplacidae</taxon>
        <taxon>Polyplax</taxon>
    </lineage>
</organism>
<keyword evidence="2" id="KW-1185">Reference proteome</keyword>